<evidence type="ECO:0000256" key="9">
    <source>
        <dbReference type="SAM" id="MobiDB-lite"/>
    </source>
</evidence>
<dbReference type="FunFam" id="3.90.420.10:FF:000002">
    <property type="entry name" value="sulfite oxidase, mitochondrial"/>
    <property type="match status" value="1"/>
</dbReference>
<dbReference type="Pfam" id="PF00174">
    <property type="entry name" value="Oxidored_molyb"/>
    <property type="match status" value="1"/>
</dbReference>
<evidence type="ECO:0000256" key="6">
    <source>
        <dbReference type="ARBA" id="ARBA00022723"/>
    </source>
</evidence>
<dbReference type="SUPFAM" id="SSF81296">
    <property type="entry name" value="E set domains"/>
    <property type="match status" value="1"/>
</dbReference>
<dbReference type="Gene3D" id="3.90.420.10">
    <property type="entry name" value="Oxidoreductase, molybdopterin-binding domain"/>
    <property type="match status" value="1"/>
</dbReference>
<comment type="pathway">
    <text evidence="3">Energy metabolism; sulfur metabolism.</text>
</comment>
<dbReference type="GO" id="GO:0005739">
    <property type="term" value="C:mitochondrion"/>
    <property type="evidence" value="ECO:0007669"/>
    <property type="project" value="TreeGrafter"/>
</dbReference>
<evidence type="ECO:0000256" key="8">
    <source>
        <dbReference type="ARBA" id="ARBA00070338"/>
    </source>
</evidence>
<dbReference type="PRINTS" id="PR00407">
    <property type="entry name" value="EUMOPTERIN"/>
</dbReference>
<dbReference type="EMBL" id="LJIG01009541">
    <property type="protein sequence ID" value="KRT82874.1"/>
    <property type="molecule type" value="Genomic_DNA"/>
</dbReference>
<dbReference type="GO" id="GO:0008482">
    <property type="term" value="F:sulfite oxidase activity"/>
    <property type="evidence" value="ECO:0007669"/>
    <property type="project" value="UniProtKB-EC"/>
</dbReference>
<dbReference type="InterPro" id="IPR005066">
    <property type="entry name" value="MoCF_OxRdtse_dimer"/>
</dbReference>
<organism evidence="12 13">
    <name type="scientific">Oryctes borbonicus</name>
    <dbReference type="NCBI Taxonomy" id="1629725"/>
    <lineage>
        <taxon>Eukaryota</taxon>
        <taxon>Metazoa</taxon>
        <taxon>Ecdysozoa</taxon>
        <taxon>Arthropoda</taxon>
        <taxon>Hexapoda</taxon>
        <taxon>Insecta</taxon>
        <taxon>Pterygota</taxon>
        <taxon>Neoptera</taxon>
        <taxon>Endopterygota</taxon>
        <taxon>Coleoptera</taxon>
        <taxon>Polyphaga</taxon>
        <taxon>Scarabaeiformia</taxon>
        <taxon>Scarabaeidae</taxon>
        <taxon>Dynastinae</taxon>
        <taxon>Oryctes</taxon>
    </lineage>
</organism>
<dbReference type="CDD" id="cd02111">
    <property type="entry name" value="eukary_SO_Moco"/>
    <property type="match status" value="1"/>
</dbReference>
<evidence type="ECO:0000259" key="10">
    <source>
        <dbReference type="Pfam" id="PF00174"/>
    </source>
</evidence>
<feature type="compositionally biased region" description="Basic and acidic residues" evidence="9">
    <location>
        <begin position="9"/>
        <end position="19"/>
    </location>
</feature>
<gene>
    <name evidence="12" type="ORF">AMK59_3021</name>
</gene>
<protein>
    <recommendedName>
        <fullName evidence="8">Sulfite oxidase</fullName>
        <ecNumber evidence="4">1.8.3.1</ecNumber>
    </recommendedName>
</protein>
<feature type="domain" description="Moybdenum cofactor oxidoreductase dimerisation" evidence="11">
    <location>
        <begin position="260"/>
        <end position="386"/>
    </location>
</feature>
<evidence type="ECO:0000256" key="7">
    <source>
        <dbReference type="ARBA" id="ARBA00023002"/>
    </source>
</evidence>
<reference evidence="12 13" key="1">
    <citation type="submission" date="2015-09" db="EMBL/GenBank/DDBJ databases">
        <title>Draft genome of the scarab beetle Oryctes borbonicus.</title>
        <authorList>
            <person name="Meyer J.M."/>
            <person name="Markov G.V."/>
            <person name="Baskaran P."/>
            <person name="Herrmann M."/>
            <person name="Sommer R.J."/>
            <person name="Roedelsperger C."/>
        </authorList>
    </citation>
    <scope>NUCLEOTIDE SEQUENCE [LARGE SCALE GENOMIC DNA]</scope>
    <source>
        <strain evidence="12">OB123</strain>
        <tissue evidence="12">Whole animal</tissue>
    </source>
</reference>
<comment type="cofactor">
    <cofactor evidence="1">
        <name>Mo-molybdopterin</name>
        <dbReference type="ChEBI" id="CHEBI:71302"/>
    </cofactor>
</comment>
<keyword evidence="5" id="KW-0500">Molybdenum</keyword>
<evidence type="ECO:0000259" key="11">
    <source>
        <dbReference type="Pfam" id="PF03404"/>
    </source>
</evidence>
<dbReference type="InterPro" id="IPR008335">
    <property type="entry name" value="Mopterin_OxRdtase_euk"/>
</dbReference>
<dbReference type="GO" id="GO:0020037">
    <property type="term" value="F:heme binding"/>
    <property type="evidence" value="ECO:0007669"/>
    <property type="project" value="TreeGrafter"/>
</dbReference>
<comment type="caution">
    <text evidence="12">The sequence shown here is derived from an EMBL/GenBank/DDBJ whole genome shotgun (WGS) entry which is preliminary data.</text>
</comment>
<accession>A0A0T6B658</accession>
<dbReference type="InterPro" id="IPR014756">
    <property type="entry name" value="Ig_E-set"/>
</dbReference>
<dbReference type="EC" id="1.8.3.1" evidence="4"/>
<dbReference type="InterPro" id="IPR000572">
    <property type="entry name" value="OxRdtase_Mopterin-bd_dom"/>
</dbReference>
<keyword evidence="7" id="KW-0560">Oxidoreductase</keyword>
<dbReference type="InterPro" id="IPR036374">
    <property type="entry name" value="OxRdtase_Mopterin-bd_sf"/>
</dbReference>
<evidence type="ECO:0000256" key="4">
    <source>
        <dbReference type="ARBA" id="ARBA00012505"/>
    </source>
</evidence>
<dbReference type="Pfam" id="PF03404">
    <property type="entry name" value="Mo-co_dimer"/>
    <property type="match status" value="1"/>
</dbReference>
<evidence type="ECO:0000256" key="2">
    <source>
        <dbReference type="ARBA" id="ARBA00004678"/>
    </source>
</evidence>
<evidence type="ECO:0000313" key="13">
    <source>
        <dbReference type="Proteomes" id="UP000051574"/>
    </source>
</evidence>
<name>A0A0T6B658_9SCAR</name>
<dbReference type="PANTHER" id="PTHR19372">
    <property type="entry name" value="SULFITE REDUCTASE"/>
    <property type="match status" value="1"/>
</dbReference>
<dbReference type="SUPFAM" id="SSF56524">
    <property type="entry name" value="Oxidoreductase molybdopterin-binding domain"/>
    <property type="match status" value="1"/>
</dbReference>
<evidence type="ECO:0000256" key="5">
    <source>
        <dbReference type="ARBA" id="ARBA00022505"/>
    </source>
</evidence>
<feature type="domain" description="Oxidoreductase molybdopterin-binding" evidence="10">
    <location>
        <begin position="59"/>
        <end position="236"/>
    </location>
</feature>
<dbReference type="Proteomes" id="UP000051574">
    <property type="component" value="Unassembled WGS sequence"/>
</dbReference>
<dbReference type="GO" id="GO:0043546">
    <property type="term" value="F:molybdopterin cofactor binding"/>
    <property type="evidence" value="ECO:0007669"/>
    <property type="project" value="TreeGrafter"/>
</dbReference>
<keyword evidence="13" id="KW-1185">Reference proteome</keyword>
<comment type="pathway">
    <text evidence="2">Sulfur metabolism.</text>
</comment>
<dbReference type="PANTHER" id="PTHR19372:SF7">
    <property type="entry name" value="SULFITE OXIDASE, MITOCHONDRIAL"/>
    <property type="match status" value="1"/>
</dbReference>
<dbReference type="GO" id="GO:0030151">
    <property type="term" value="F:molybdenum ion binding"/>
    <property type="evidence" value="ECO:0007669"/>
    <property type="project" value="InterPro"/>
</dbReference>
<dbReference type="OrthoDB" id="10051395at2759"/>
<evidence type="ECO:0000256" key="3">
    <source>
        <dbReference type="ARBA" id="ARBA00004971"/>
    </source>
</evidence>
<proteinExistence type="predicted"/>
<dbReference type="AlphaFoldDB" id="A0A0T6B658"/>
<keyword evidence="6" id="KW-0479">Metal-binding</keyword>
<evidence type="ECO:0000256" key="1">
    <source>
        <dbReference type="ARBA" id="ARBA00001924"/>
    </source>
</evidence>
<evidence type="ECO:0000313" key="12">
    <source>
        <dbReference type="EMBL" id="KRT82874.1"/>
    </source>
</evidence>
<sequence length="389" mass="43643">MRIGNISEEESKHALHNMDDPYSSDPQRHKVLEMHTEKPFNAEPPSSLLIENFYTPKNHLPVPEVDPETYELEIEIEGRTEIKTLRLEDLKKLPKHTISTTLMCAGNRRREMNKVKEVKGLSWSLSAVGNATWTGVRLVDVLKSVGIDDTTQGFHHVHFGGLDSDTANNPYTASIPFYKALDKHGDVLLAYEMNGEPIPRDHGFPIRAIVPGTVGARNVKWLGRIFVAKDECDSHWQQKDYKGVSPSADASTIDLSKLPSIQELPVISAICKPANGESVVVKDGHITVKGYAWSGGGKKIIRVDVTVDGGKEWHVADFDHQENAEPPHHWSWTLWSARIPVAQGQKTVEIWAKAIDSSYNTQPDTIDNIWNFRGFLNNAYHRVKVNLKP</sequence>
<feature type="region of interest" description="Disordered" evidence="9">
    <location>
        <begin position="1"/>
        <end position="25"/>
    </location>
</feature>
<dbReference type="GO" id="GO:0006790">
    <property type="term" value="P:sulfur compound metabolic process"/>
    <property type="evidence" value="ECO:0007669"/>
    <property type="project" value="TreeGrafter"/>
</dbReference>
<dbReference type="FunFam" id="2.60.40.650:FF:000002">
    <property type="entry name" value="sulfite oxidase"/>
    <property type="match status" value="1"/>
</dbReference>
<dbReference type="Gene3D" id="2.60.40.650">
    <property type="match status" value="1"/>
</dbReference>